<dbReference type="Proteomes" id="UP001189143">
    <property type="component" value="Unassembled WGS sequence"/>
</dbReference>
<comment type="caution">
    <text evidence="1">The sequence shown here is derived from an EMBL/GenBank/DDBJ whole genome shotgun (WGS) entry which is preliminary data.</text>
</comment>
<sequence>MTFTVTRILRAIEKKLDGPENYIIAGNQMQVETPEDIAKKANGNVVA</sequence>
<evidence type="ECO:0000313" key="2">
    <source>
        <dbReference type="Proteomes" id="UP001189143"/>
    </source>
</evidence>
<dbReference type="EMBL" id="CAMTCP010000236">
    <property type="protein sequence ID" value="CAI3615529.1"/>
    <property type="molecule type" value="Genomic_DNA"/>
</dbReference>
<name>A0AAD1YF42_9CLOT</name>
<proteinExistence type="predicted"/>
<gene>
    <name evidence="1" type="ORF">CNEO2_390002</name>
</gene>
<dbReference type="AlphaFoldDB" id="A0AAD1YF42"/>
<evidence type="ECO:0000313" key="1">
    <source>
        <dbReference type="EMBL" id="CAI3615529.1"/>
    </source>
</evidence>
<organism evidence="1 2">
    <name type="scientific">Clostridium neonatale</name>
    <dbReference type="NCBI Taxonomy" id="137838"/>
    <lineage>
        <taxon>Bacteria</taxon>
        <taxon>Bacillati</taxon>
        <taxon>Bacillota</taxon>
        <taxon>Clostridia</taxon>
        <taxon>Eubacteriales</taxon>
        <taxon>Clostridiaceae</taxon>
        <taxon>Clostridium</taxon>
    </lineage>
</organism>
<reference evidence="1" key="1">
    <citation type="submission" date="2022-10" db="EMBL/GenBank/DDBJ databases">
        <authorList>
            <person name="Aires J."/>
            <person name="Mesa V."/>
        </authorList>
    </citation>
    <scope>NUCLEOTIDE SEQUENCE</scope>
    <source>
        <strain evidence="1">Clostridium neonatale JD116</strain>
    </source>
</reference>
<protein>
    <submittedName>
        <fullName evidence="1">Polar amino acid ABC transporter inner membrane subunit</fullName>
    </submittedName>
</protein>
<accession>A0AAD1YF42</accession>